<evidence type="ECO:0000313" key="2">
    <source>
        <dbReference type="Proteomes" id="UP000182715"/>
    </source>
</evidence>
<dbReference type="EMBL" id="CVTF01000062">
    <property type="protein sequence ID" value="CRL92389.1"/>
    <property type="molecule type" value="Genomic_DNA"/>
</dbReference>
<protein>
    <submittedName>
        <fullName evidence="1">Exodeoxyribonuclease V gamma chain</fullName>
        <ecNumber evidence="1">3.1.11.5</ecNumber>
    </submittedName>
</protein>
<organism evidence="1 2">
    <name type="scientific">Neisseria meningitidis serogroup B</name>
    <dbReference type="NCBI Taxonomy" id="491"/>
    <lineage>
        <taxon>Bacteria</taxon>
        <taxon>Pseudomonadati</taxon>
        <taxon>Pseudomonadota</taxon>
        <taxon>Betaproteobacteria</taxon>
        <taxon>Neisseriales</taxon>
        <taxon>Neisseriaceae</taxon>
        <taxon>Neisseria</taxon>
    </lineage>
</organism>
<sequence>MTKCRLKGSDGILFEGGRGKGYIIPNTFPQLLSKSCFICINPTVLKRWRHCLPAFKKSNR</sequence>
<dbReference type="Proteomes" id="UP000182715">
    <property type="component" value="Unassembled WGS sequence"/>
</dbReference>
<reference evidence="1 2" key="1">
    <citation type="submission" date="2014-11" db="EMBL/GenBank/DDBJ databases">
        <authorList>
            <person name="Diene M.Seydina."/>
        </authorList>
    </citation>
    <scope>NUCLEOTIDE SEQUENCE [LARGE SCALE GENOMIC DNA]</scope>
    <source>
        <strain evidence="1 2">Neisseria meningitidis CHUV</strain>
    </source>
</reference>
<accession>A0A0H5DLN8</accession>
<dbReference type="GO" id="GO:0008854">
    <property type="term" value="F:exodeoxyribonuclease V activity"/>
    <property type="evidence" value="ECO:0007669"/>
    <property type="project" value="UniProtKB-EC"/>
</dbReference>
<dbReference type="AlphaFoldDB" id="A0A0H5DLN8"/>
<evidence type="ECO:0000313" key="1">
    <source>
        <dbReference type="EMBL" id="CRL92389.1"/>
    </source>
</evidence>
<keyword evidence="1" id="KW-0378">Hydrolase</keyword>
<dbReference type="EC" id="3.1.11.5" evidence="1"/>
<proteinExistence type="predicted"/>
<name>A0A0H5DLN8_NEIMI</name>